<evidence type="ECO:0000259" key="11">
    <source>
        <dbReference type="Pfam" id="PF00768"/>
    </source>
</evidence>
<gene>
    <name evidence="12" type="ORF">OYT1_ch2215</name>
</gene>
<evidence type="ECO:0000256" key="5">
    <source>
        <dbReference type="ARBA" id="ARBA00022984"/>
    </source>
</evidence>
<keyword evidence="6" id="KW-0961">Cell wall biogenesis/degradation</keyword>
<dbReference type="PANTHER" id="PTHR21581">
    <property type="entry name" value="D-ALANYL-D-ALANINE CARBOXYPEPTIDASE"/>
    <property type="match status" value="1"/>
</dbReference>
<dbReference type="GO" id="GO:0006508">
    <property type="term" value="P:proteolysis"/>
    <property type="evidence" value="ECO:0007669"/>
    <property type="project" value="InterPro"/>
</dbReference>
<dbReference type="InterPro" id="IPR012338">
    <property type="entry name" value="Beta-lactam/transpept-like"/>
</dbReference>
<dbReference type="STRING" id="1188319.OYT1_01204"/>
<dbReference type="KEGG" id="fam:OYT1_ch2215"/>
<comment type="similarity">
    <text evidence="1 9">Belongs to the peptidase S11 family.</text>
</comment>
<dbReference type="InterPro" id="IPR018044">
    <property type="entry name" value="Peptidase_S11"/>
</dbReference>
<evidence type="ECO:0000313" key="13">
    <source>
        <dbReference type="Proteomes" id="UP000033070"/>
    </source>
</evidence>
<feature type="active site" description="Proton acceptor" evidence="7">
    <location>
        <position position="110"/>
    </location>
</feature>
<dbReference type="NCBIfam" id="NF008668">
    <property type="entry name" value="PRK11669.1"/>
    <property type="match status" value="1"/>
</dbReference>
<evidence type="ECO:0000256" key="6">
    <source>
        <dbReference type="ARBA" id="ARBA00023316"/>
    </source>
</evidence>
<keyword evidence="5" id="KW-0573">Peptidoglycan synthesis</keyword>
<evidence type="ECO:0000256" key="2">
    <source>
        <dbReference type="ARBA" id="ARBA00022729"/>
    </source>
</evidence>
<evidence type="ECO:0000256" key="7">
    <source>
        <dbReference type="PIRSR" id="PIRSR618044-1"/>
    </source>
</evidence>
<proteinExistence type="inferred from homology"/>
<dbReference type="GO" id="GO:0071555">
    <property type="term" value="P:cell wall organization"/>
    <property type="evidence" value="ECO:0007669"/>
    <property type="project" value="UniProtKB-KW"/>
</dbReference>
<dbReference type="GO" id="GO:0009002">
    <property type="term" value="F:serine-type D-Ala-D-Ala carboxypeptidase activity"/>
    <property type="evidence" value="ECO:0007669"/>
    <property type="project" value="InterPro"/>
</dbReference>
<dbReference type="GO" id="GO:0008360">
    <property type="term" value="P:regulation of cell shape"/>
    <property type="evidence" value="ECO:0007669"/>
    <property type="project" value="UniProtKB-KW"/>
</dbReference>
<feature type="binding site" evidence="8">
    <location>
        <position position="270"/>
    </location>
    <ligand>
        <name>substrate</name>
    </ligand>
</feature>
<dbReference type="RefSeq" id="WP_088178202.1">
    <property type="nucleotide sequence ID" value="NZ_AP018738.1"/>
</dbReference>
<evidence type="ECO:0000256" key="4">
    <source>
        <dbReference type="ARBA" id="ARBA00022960"/>
    </source>
</evidence>
<evidence type="ECO:0000256" key="8">
    <source>
        <dbReference type="PIRSR" id="PIRSR618044-2"/>
    </source>
</evidence>
<dbReference type="Proteomes" id="UP000033070">
    <property type="component" value="Chromosome"/>
</dbReference>
<dbReference type="EMBL" id="AP018738">
    <property type="protein sequence ID" value="BBE51735.1"/>
    <property type="molecule type" value="Genomic_DNA"/>
</dbReference>
<feature type="signal peptide" evidence="10">
    <location>
        <begin position="1"/>
        <end position="24"/>
    </location>
</feature>
<dbReference type="PRINTS" id="PR00725">
    <property type="entry name" value="DADACBPTASE1"/>
</dbReference>
<protein>
    <submittedName>
        <fullName evidence="12">D-alanyl-D-alanine endopeptidase</fullName>
    </submittedName>
</protein>
<dbReference type="OrthoDB" id="5688590at2"/>
<keyword evidence="2 10" id="KW-0732">Signal</keyword>
<keyword evidence="13" id="KW-1185">Reference proteome</keyword>
<dbReference type="Pfam" id="PF00768">
    <property type="entry name" value="Peptidase_S11"/>
    <property type="match status" value="1"/>
</dbReference>
<dbReference type="GO" id="GO:0009252">
    <property type="term" value="P:peptidoglycan biosynthetic process"/>
    <property type="evidence" value="ECO:0007669"/>
    <property type="project" value="UniProtKB-KW"/>
</dbReference>
<evidence type="ECO:0000256" key="9">
    <source>
        <dbReference type="RuleBase" id="RU004016"/>
    </source>
</evidence>
<name>A0A2Z6GF31_9PROT</name>
<dbReference type="Gene3D" id="3.40.710.10">
    <property type="entry name" value="DD-peptidase/beta-lactamase superfamily"/>
    <property type="match status" value="1"/>
</dbReference>
<dbReference type="SUPFAM" id="SSF56601">
    <property type="entry name" value="beta-lactamase/transpeptidase-like"/>
    <property type="match status" value="1"/>
</dbReference>
<feature type="domain" description="Peptidase S11 D-alanyl-D-alanine carboxypeptidase A N-terminal" evidence="11">
    <location>
        <begin position="73"/>
        <end position="300"/>
    </location>
</feature>
<accession>A0A2Z6GF31</accession>
<sequence>MGSKLIIALMAGCALLIQSVPADAKPQHKHHLKAAKTVQKVKAHKVKPHKASRKHYSKQEDDALTNLVMEKAGTSPRLYSNIALIYDAQEHRSLYSKNADTVAPIASITKLMTAMVVLDANLPMNEPITISEADVDTLKGTHSRMRPGMTLTRAEMLKLALMSSENRAACALARTYPGGTAAAVAKMNEKARQLGMNNSRFLEPSGLNSNNVSTAQDLVKMVDAADNYALIHEFTTTASHQVTPAGFRTMQYNNTNPLVKNASWDIGVSKTGFINEAGRCLVMEANIQGRPVIMVLLDSQGKQTRVGDAARVKKWMESSETRSRATRNI</sequence>
<keyword evidence="4" id="KW-0133">Cell shape</keyword>
<feature type="active site" evidence="7">
    <location>
        <position position="164"/>
    </location>
</feature>
<dbReference type="PANTHER" id="PTHR21581:SF26">
    <property type="entry name" value="D-ALANYL-D-ALANINE ENDOPEPTIDASE"/>
    <property type="match status" value="1"/>
</dbReference>
<keyword evidence="3" id="KW-0378">Hydrolase</keyword>
<reference evidence="12 13" key="1">
    <citation type="submission" date="2018-06" db="EMBL/GenBank/DDBJ databases">
        <title>OYT1 Genome Sequencing.</title>
        <authorList>
            <person name="Kato S."/>
            <person name="Itoh T."/>
            <person name="Ohkuma M."/>
        </authorList>
    </citation>
    <scope>NUCLEOTIDE SEQUENCE [LARGE SCALE GENOMIC DNA]</scope>
    <source>
        <strain evidence="12 13">OYT1</strain>
    </source>
</reference>
<evidence type="ECO:0000256" key="1">
    <source>
        <dbReference type="ARBA" id="ARBA00007164"/>
    </source>
</evidence>
<evidence type="ECO:0000256" key="3">
    <source>
        <dbReference type="ARBA" id="ARBA00022801"/>
    </source>
</evidence>
<dbReference type="InterPro" id="IPR001967">
    <property type="entry name" value="Peptidase_S11_N"/>
</dbReference>
<feature type="active site" description="Acyl-ester intermediate" evidence="7">
    <location>
        <position position="107"/>
    </location>
</feature>
<evidence type="ECO:0000256" key="10">
    <source>
        <dbReference type="SAM" id="SignalP"/>
    </source>
</evidence>
<organism evidence="12 13">
    <name type="scientific">Ferriphaselus amnicola</name>
    <dbReference type="NCBI Taxonomy" id="1188319"/>
    <lineage>
        <taxon>Bacteria</taxon>
        <taxon>Pseudomonadati</taxon>
        <taxon>Pseudomonadota</taxon>
        <taxon>Betaproteobacteria</taxon>
        <taxon>Nitrosomonadales</taxon>
        <taxon>Gallionellaceae</taxon>
        <taxon>Ferriphaselus</taxon>
    </lineage>
</organism>
<feature type="chain" id="PRO_5017329713" evidence="10">
    <location>
        <begin position="25"/>
        <end position="329"/>
    </location>
</feature>
<evidence type="ECO:0000313" key="12">
    <source>
        <dbReference type="EMBL" id="BBE51735.1"/>
    </source>
</evidence>
<dbReference type="AlphaFoldDB" id="A0A2Z6GF31"/>